<feature type="region of interest" description="Disordered" evidence="1">
    <location>
        <begin position="64"/>
        <end position="164"/>
    </location>
</feature>
<feature type="compositionally biased region" description="Low complexity" evidence="1">
    <location>
        <begin position="241"/>
        <end position="261"/>
    </location>
</feature>
<evidence type="ECO:0000313" key="3">
    <source>
        <dbReference type="Proteomes" id="UP000521872"/>
    </source>
</evidence>
<proteinExistence type="predicted"/>
<reference evidence="2 3" key="1">
    <citation type="submission" date="2019-12" db="EMBL/GenBank/DDBJ databases">
        <authorList>
            <person name="Floudas D."/>
            <person name="Bentzer J."/>
            <person name="Ahren D."/>
            <person name="Johansson T."/>
            <person name="Persson P."/>
            <person name="Tunlid A."/>
        </authorList>
    </citation>
    <scope>NUCLEOTIDE SEQUENCE [LARGE SCALE GENOMIC DNA]</scope>
    <source>
        <strain evidence="2 3">CBS 102.39</strain>
    </source>
</reference>
<dbReference type="EMBL" id="JAACJL010000016">
    <property type="protein sequence ID" value="KAF4619413.1"/>
    <property type="molecule type" value="Genomic_DNA"/>
</dbReference>
<feature type="region of interest" description="Disordered" evidence="1">
    <location>
        <begin position="21"/>
        <end position="41"/>
    </location>
</feature>
<feature type="region of interest" description="Disordered" evidence="1">
    <location>
        <begin position="464"/>
        <end position="612"/>
    </location>
</feature>
<keyword evidence="3" id="KW-1185">Reference proteome</keyword>
<feature type="compositionally biased region" description="Low complexity" evidence="1">
    <location>
        <begin position="531"/>
        <end position="547"/>
    </location>
</feature>
<feature type="compositionally biased region" description="Low complexity" evidence="1">
    <location>
        <begin position="371"/>
        <end position="384"/>
    </location>
</feature>
<feature type="compositionally biased region" description="Low complexity" evidence="1">
    <location>
        <begin position="900"/>
        <end position="921"/>
    </location>
</feature>
<feature type="region of interest" description="Disordered" evidence="1">
    <location>
        <begin position="771"/>
        <end position="797"/>
    </location>
</feature>
<feature type="compositionally biased region" description="Polar residues" evidence="1">
    <location>
        <begin position="216"/>
        <end position="235"/>
    </location>
</feature>
<feature type="region of interest" description="Disordered" evidence="1">
    <location>
        <begin position="641"/>
        <end position="716"/>
    </location>
</feature>
<evidence type="ECO:0000313" key="2">
    <source>
        <dbReference type="EMBL" id="KAF4619413.1"/>
    </source>
</evidence>
<feature type="compositionally biased region" description="Low complexity" evidence="1">
    <location>
        <begin position="25"/>
        <end position="34"/>
    </location>
</feature>
<feature type="compositionally biased region" description="Low complexity" evidence="1">
    <location>
        <begin position="81"/>
        <end position="91"/>
    </location>
</feature>
<feature type="compositionally biased region" description="Low complexity" evidence="1">
    <location>
        <begin position="680"/>
        <end position="710"/>
    </location>
</feature>
<feature type="compositionally biased region" description="Pro residues" evidence="1">
    <location>
        <begin position="422"/>
        <end position="437"/>
    </location>
</feature>
<dbReference type="AlphaFoldDB" id="A0A8H4QZ13"/>
<dbReference type="Proteomes" id="UP000521872">
    <property type="component" value="Unassembled WGS sequence"/>
</dbReference>
<gene>
    <name evidence="2" type="ORF">D9613_005376</name>
</gene>
<feature type="compositionally biased region" description="Polar residues" evidence="1">
    <location>
        <begin position="842"/>
        <end position="878"/>
    </location>
</feature>
<feature type="compositionally biased region" description="Polar residues" evidence="1">
    <location>
        <begin position="188"/>
        <end position="197"/>
    </location>
</feature>
<feature type="compositionally biased region" description="Low complexity" evidence="1">
    <location>
        <begin position="99"/>
        <end position="122"/>
    </location>
</feature>
<feature type="compositionally biased region" description="Polar residues" evidence="1">
    <location>
        <begin position="361"/>
        <end position="370"/>
    </location>
</feature>
<feature type="region of interest" description="Disordered" evidence="1">
    <location>
        <begin position="405"/>
        <end position="440"/>
    </location>
</feature>
<feature type="compositionally biased region" description="Basic and acidic residues" evidence="1">
    <location>
        <begin position="484"/>
        <end position="504"/>
    </location>
</feature>
<feature type="compositionally biased region" description="Low complexity" evidence="1">
    <location>
        <begin position="568"/>
        <end position="577"/>
    </location>
</feature>
<feature type="compositionally biased region" description="Low complexity" evidence="1">
    <location>
        <begin position="474"/>
        <end position="483"/>
    </location>
</feature>
<evidence type="ECO:0000256" key="1">
    <source>
        <dbReference type="SAM" id="MobiDB-lite"/>
    </source>
</evidence>
<feature type="compositionally biased region" description="Polar residues" evidence="1">
    <location>
        <begin position="505"/>
        <end position="516"/>
    </location>
</feature>
<feature type="region of interest" description="Disordered" evidence="1">
    <location>
        <begin position="839"/>
        <end position="962"/>
    </location>
</feature>
<feature type="compositionally biased region" description="Low complexity" evidence="1">
    <location>
        <begin position="273"/>
        <end position="291"/>
    </location>
</feature>
<feature type="region of interest" description="Disordered" evidence="1">
    <location>
        <begin position="187"/>
        <end position="314"/>
    </location>
</feature>
<feature type="region of interest" description="Disordered" evidence="1">
    <location>
        <begin position="360"/>
        <end position="384"/>
    </location>
</feature>
<feature type="compositionally biased region" description="Polar residues" evidence="1">
    <location>
        <begin position="922"/>
        <end position="949"/>
    </location>
</feature>
<comment type="caution">
    <text evidence="2">The sequence shown here is derived from an EMBL/GenBank/DDBJ whole genome shotgun (WGS) entry which is preliminary data.</text>
</comment>
<feature type="compositionally biased region" description="Polar residues" evidence="1">
    <location>
        <begin position="668"/>
        <end position="677"/>
    </location>
</feature>
<protein>
    <submittedName>
        <fullName evidence="2">Uncharacterized protein</fullName>
    </submittedName>
</protein>
<accession>A0A8H4QZ13</accession>
<sequence>MKSPIKLKRLSYVLAFIGDRDRDSSSSTKTPTRPKLARDHSDHLLSYYESSIPNETQAKLYARPPTTSENVLARNHNRKGSTTSVASSDSEYSYDSETTDAIGTVSSKTSSSLTRRSSLPSKGGADRRRVAIVQMDSVREDAPSRTSSETMVSSNTASSSIRSRRGLDSHLAGLALVAPPDAALRTYTHLTPPSTAPITADLTAQPDKTGHHRSTSENPYSKNVPSLSRDTTSVGMDSGPRGSTSNLSLSSVKSTRSSTKGTETKQDRTNALRSGLTTRDSSSSTSSRSSSPGHRASKLDRHGRSGGSGLLSPPDSAYPSALAIDMFSPIITPEIGESKEIHVPVAGPVVVNLDGLHSKTKTGTWRTDSPSMASTSSHITTSTGSYAPSAASAYLRYEPGVHATAGPLPPPPRAMFNIDISTPPPPRPPRLNSPAPPRSVARTDIEAVKQALQLPPSVTAALEKRKSTANLSNKSSDTTSAAASKDDDRDRQTDDSPESRKNETGKCSSQLSNSTSVHRREGATDAPSIHPSDASLSAESSSPTAEPTKQENLEPSPPPEAQRQTVPSSTLTSMTSTPEALAVENNQEDPVPDVTVISEAPAPRTQSPHKIDHAKFDQWLKENPLIAQPFDDARRAEAQLLNSPERRSMSPLSPDVTGDAPSPPPKSLRNSLTQNLKRFSALPRTPSLSSRSSRPSSGSTRYSSRTPSPSLHRHAPFKKDICKDPAALFCHEVYSQTTTLQRCAIYAGKINELYIHDSGLSDWVSETKFRGSNTHAHRGPSSRPFVPQPRQSSRSSVFSEATFALRPDATVATDLSQGAYGDISPTTVASSLPYPSLALNPLRSNTQPARSNSSVASGTPPSSIRSLVSTPSTKSTGFFASLGRKASLSTKRDRFPPPGSANNLHSSPSSSSSGLMSPVSSRLANRSGGSTGNGPSTLNISRPINITNPPSVPGGPRAPNYRAQRSQTFTSTFLPNTIPDIDRDQAVGRRPSLFNISPDTVIDIHPDPAFTRQVDQLAAVLPHADRDVLAGYLRRAGQDMLAIGQYLEDERMGTIRQP</sequence>
<name>A0A8H4QZ13_9AGAR</name>
<organism evidence="2 3">
    <name type="scientific">Agrocybe pediades</name>
    <dbReference type="NCBI Taxonomy" id="84607"/>
    <lineage>
        <taxon>Eukaryota</taxon>
        <taxon>Fungi</taxon>
        <taxon>Dikarya</taxon>
        <taxon>Basidiomycota</taxon>
        <taxon>Agaricomycotina</taxon>
        <taxon>Agaricomycetes</taxon>
        <taxon>Agaricomycetidae</taxon>
        <taxon>Agaricales</taxon>
        <taxon>Agaricineae</taxon>
        <taxon>Strophariaceae</taxon>
        <taxon>Agrocybe</taxon>
    </lineage>
</organism>